<sequence length="1279" mass="146213">MATDTVDDIPYVPVAAPSVVKEPASVAIPVNHAERPEKFNGQNFKRWQQKMFFYFTTLNLARFLTEDAPKPKEGEIAIQVASAINAWNHSDFLCKNYVMNGLSDSLYNVYIGKKTAKELWESLDRKYKTEDAGMHLSETFQFAAIIEKLPPAWKDFKSYLKHKRKEMNIEGLVVKLRIEEDNRNAERRGVISMAKVNFVEHGPKNKNKKLGHKGGISKKQTKFQGKCYNCDKMGHKASDCRLPKKKREANVVENITQHVLDINLSAVVSEVNLVGSNPREWWIDTGATRHVCSDKGLFTSFEAVSNGEKLFMGNSATSEIEGQRKVILKMTSGKELTLNNVLYVPEIRKNLVSGSLLNKHGFRMVFESDKVVLSKNGMYVGKGYVDDGLFKLNVMTLKPTINNKATSSAYLLESSNIWHSRLGHVNFNSLRKLINMKHIPNFQIDLKHKCETCVEAKLTRSSFQIIKRNTQPLDLIHSDICDFKSIQTRGGNKYFITFIDDCTKYCHVYLLKSKDEALEKFILYKNEVENQLNRKIKELRSDRGSEYVVPFMSLCEQSGIIHQVTAPYSPQSNGIAERKNRTLKEMMNAMLISFGLPQNMWEEALLSVALLSANYLLNKIPRKQEDKTPYELWKGRSPSYKFLRVWGCLAKVVVHLNKKVKIGPKTVDCIFIGYAQNSSAYRFLVHESKVPDVHKNTIIESRNALFFEYVFPCNSSVESRELEQLHETTLENEENDHAPEEEEEQEIEVRRSKRARIEKSFGPDFLTYLLENEPQSFEEVVTSAEGTLWKEAINSEVESILQNHTWELVDLPPGCKPLGYKWIFKKKMKADGSIDKYKARLVIKGYRQREGLDYFDTYSPVTRINSIRMIIAIATLRNLEIHQMDIKTAFLNGDLDEEIYMEQPEGFIAPGQGKKICKLVKSLYGLKQAPKQWHEKFDHTIITSGFKINECDKCVYVKETENGYVILCLYVNDMLIVGSNDDMIKSTKNMLKSKFDMKDMGLADVILGIKISRASNGLILSQTHYVDKILGKFNKEDNTMSKTPLDTSIHLSKNRGEGISQVEYARIIGSLMYLTSCTRPDLAYTVSKLSRYTSNPGTNHWKAIVRVLRYLRYTRNYGLHYTRYPEVLEGFSDANWISDVKDSKSTSGYVFTLAGAAVSWRSSKQTVIARSTMESEFIALDKCGEEAEWLRNFLEGIPKWPKPVPTICIHCDSQSPIGRAQSNMYNGKSRHIRRRHNTIRQLISTGVISIDYVRSKDNIADPLTKGLNRELVEKSSRGM</sequence>
<proteinExistence type="predicted"/>
<evidence type="ECO:0000313" key="1">
    <source>
        <dbReference type="EMBL" id="KAH9791641.1"/>
    </source>
</evidence>
<dbReference type="Proteomes" id="UP000829398">
    <property type="component" value="Chromosome 2"/>
</dbReference>
<name>A0ACB8N0K5_CITSI</name>
<reference evidence="2" key="1">
    <citation type="journal article" date="2023" name="Hortic. Res.">
        <title>A chromosome-level phased genome enabling allele-level studies in sweet orange: a case study on citrus Huanglongbing tolerance.</title>
        <authorList>
            <person name="Wu B."/>
            <person name="Yu Q."/>
            <person name="Deng Z."/>
            <person name="Duan Y."/>
            <person name="Luo F."/>
            <person name="Gmitter F. Jr."/>
        </authorList>
    </citation>
    <scope>NUCLEOTIDE SEQUENCE [LARGE SCALE GENOMIC DNA]</scope>
    <source>
        <strain evidence="2">cv. Valencia</strain>
    </source>
</reference>
<comment type="caution">
    <text evidence="1">The sequence shown here is derived from an EMBL/GenBank/DDBJ whole genome shotgun (WGS) entry which is preliminary data.</text>
</comment>
<gene>
    <name evidence="1" type="ORF">KPL71_003827</name>
</gene>
<evidence type="ECO:0000313" key="2">
    <source>
        <dbReference type="Proteomes" id="UP000829398"/>
    </source>
</evidence>
<keyword evidence="2" id="KW-1185">Reference proteome</keyword>
<organism evidence="1 2">
    <name type="scientific">Citrus sinensis</name>
    <name type="common">Sweet orange</name>
    <name type="synonym">Citrus aurantium var. sinensis</name>
    <dbReference type="NCBI Taxonomy" id="2711"/>
    <lineage>
        <taxon>Eukaryota</taxon>
        <taxon>Viridiplantae</taxon>
        <taxon>Streptophyta</taxon>
        <taxon>Embryophyta</taxon>
        <taxon>Tracheophyta</taxon>
        <taxon>Spermatophyta</taxon>
        <taxon>Magnoliopsida</taxon>
        <taxon>eudicotyledons</taxon>
        <taxon>Gunneridae</taxon>
        <taxon>Pentapetalae</taxon>
        <taxon>rosids</taxon>
        <taxon>malvids</taxon>
        <taxon>Sapindales</taxon>
        <taxon>Rutaceae</taxon>
        <taxon>Aurantioideae</taxon>
        <taxon>Citrus</taxon>
    </lineage>
</organism>
<accession>A0ACB8N0K5</accession>
<protein>
    <submittedName>
        <fullName evidence="1">Uncharacterized protein</fullName>
    </submittedName>
</protein>
<dbReference type="EMBL" id="CM039171">
    <property type="protein sequence ID" value="KAH9791641.1"/>
    <property type="molecule type" value="Genomic_DNA"/>
</dbReference>